<dbReference type="Pfam" id="PF12937">
    <property type="entry name" value="F-box-like"/>
    <property type="match status" value="1"/>
</dbReference>
<dbReference type="SMART" id="SM00256">
    <property type="entry name" value="FBOX"/>
    <property type="match status" value="1"/>
</dbReference>
<reference evidence="3" key="1">
    <citation type="submission" date="2011-08" db="EMBL/GenBank/DDBJ databases">
        <authorList>
            <person name="Rombauts S."/>
        </authorList>
    </citation>
    <scope>NUCLEOTIDE SEQUENCE</scope>
    <source>
        <strain evidence="3">London</strain>
    </source>
</reference>
<dbReference type="HOGENOM" id="CLU_029073_0_0_1"/>
<feature type="domain" description="F-box" evidence="1">
    <location>
        <begin position="6"/>
        <end position="47"/>
    </location>
</feature>
<evidence type="ECO:0000259" key="1">
    <source>
        <dbReference type="SMART" id="SM00256"/>
    </source>
</evidence>
<evidence type="ECO:0000313" key="2">
    <source>
        <dbReference type="EnsemblMetazoa" id="tetur05g02310.1"/>
    </source>
</evidence>
<dbReference type="Gene3D" id="1.20.1280.50">
    <property type="match status" value="1"/>
</dbReference>
<dbReference type="InterPro" id="IPR036047">
    <property type="entry name" value="F-box-like_dom_sf"/>
</dbReference>
<dbReference type="SUPFAM" id="SSF81383">
    <property type="entry name" value="F-box domain"/>
    <property type="match status" value="1"/>
</dbReference>
<organism evidence="2 3">
    <name type="scientific">Tetranychus urticae</name>
    <name type="common">Two-spotted spider mite</name>
    <dbReference type="NCBI Taxonomy" id="32264"/>
    <lineage>
        <taxon>Eukaryota</taxon>
        <taxon>Metazoa</taxon>
        <taxon>Ecdysozoa</taxon>
        <taxon>Arthropoda</taxon>
        <taxon>Chelicerata</taxon>
        <taxon>Arachnida</taxon>
        <taxon>Acari</taxon>
        <taxon>Acariformes</taxon>
        <taxon>Trombidiformes</taxon>
        <taxon>Prostigmata</taxon>
        <taxon>Eleutherengona</taxon>
        <taxon>Raphignathae</taxon>
        <taxon>Tetranychoidea</taxon>
        <taxon>Tetranychidae</taxon>
        <taxon>Tetranychus</taxon>
    </lineage>
</organism>
<dbReference type="InterPro" id="IPR001810">
    <property type="entry name" value="F-box_dom"/>
</dbReference>
<reference evidence="2" key="2">
    <citation type="submission" date="2015-06" db="UniProtKB">
        <authorList>
            <consortium name="EnsemblMetazoa"/>
        </authorList>
    </citation>
    <scope>IDENTIFICATION</scope>
</reference>
<keyword evidence="3" id="KW-1185">Reference proteome</keyword>
<sequence>MLINELPDDCFVEIFDYIQDLKDLINCFKVCEKWSNLVADRTKKVKYFIDRPNYSPDSVFQQSDEPIDVAFLSEWFPNFRFDDLVLSPAQEKSPIEKFFSGSESLKGIICGKYFDFKLMPQKDNLEMLSLGFINPNRIVSNETVKQLNLWDSTLDSFKKVAHYFPNLKRLKISSFKDKIDYYSNGPVMKNLKIVELSGSSRRSPYIFCNSFVFMDSCPALQSAHIKIERGPILTIYSVKNANLQDLVLQLVSRSLLEIHLQFFLIVILFRHEDIKQLILILPKLTLLDVRKSFGVSQKAADLVQDYCKQYGRSIKFYFKKDDKQIESDWPQILNRPDKICRGFDFMEHCFFKSFNDLPHFLDPIDD</sequence>
<proteinExistence type="predicted"/>
<name>T1K4E4_TETUR</name>
<dbReference type="EnsemblMetazoa" id="tetur05g02310.1">
    <property type="protein sequence ID" value="tetur05g02310.1"/>
    <property type="gene ID" value="tetur05g02310"/>
</dbReference>
<dbReference type="EMBL" id="CAEY01001572">
    <property type="status" value="NOT_ANNOTATED_CDS"/>
    <property type="molecule type" value="Genomic_DNA"/>
</dbReference>
<accession>T1K4E4</accession>
<protein>
    <recommendedName>
        <fullName evidence="1">F-box domain-containing protein</fullName>
    </recommendedName>
</protein>
<dbReference type="Gene3D" id="3.80.10.10">
    <property type="entry name" value="Ribonuclease Inhibitor"/>
    <property type="match status" value="1"/>
</dbReference>
<dbReference type="Proteomes" id="UP000015104">
    <property type="component" value="Unassembled WGS sequence"/>
</dbReference>
<dbReference type="AlphaFoldDB" id="T1K4E4"/>
<dbReference type="EMBL" id="CAEY01001571">
    <property type="status" value="NOT_ANNOTATED_CDS"/>
    <property type="molecule type" value="Genomic_DNA"/>
</dbReference>
<dbReference type="InterPro" id="IPR032675">
    <property type="entry name" value="LRR_dom_sf"/>
</dbReference>
<evidence type="ECO:0000313" key="3">
    <source>
        <dbReference type="Proteomes" id="UP000015104"/>
    </source>
</evidence>